<dbReference type="InterPro" id="IPR003737">
    <property type="entry name" value="GlcNAc_PI_deacetylase-related"/>
</dbReference>
<dbReference type="Pfam" id="PF02585">
    <property type="entry name" value="PIG-L"/>
    <property type="match status" value="1"/>
</dbReference>
<gene>
    <name evidence="1" type="ORF">HMPREF0373_02798</name>
</gene>
<comment type="caution">
    <text evidence="1">The sequence shown here is derived from an EMBL/GenBank/DDBJ whole genome shotgun (WGS) entry which is preliminary data.</text>
</comment>
<dbReference type="PATRIC" id="fig|1256908.3.peg.2576"/>
<evidence type="ECO:0000313" key="2">
    <source>
        <dbReference type="Proteomes" id="UP000016608"/>
    </source>
</evidence>
<keyword evidence="2" id="KW-1185">Reference proteome</keyword>
<dbReference type="PANTHER" id="PTHR12993:SF26">
    <property type="entry name" value="1D-MYO-INOSITOL 2-ACETAMIDO-2-DEOXY-ALPHA-D-GLUCOPYRANOSIDE DEACETYLASE"/>
    <property type="match status" value="1"/>
</dbReference>
<reference evidence="1 2" key="1">
    <citation type="submission" date="2013-06" db="EMBL/GenBank/DDBJ databases">
        <authorList>
            <person name="Weinstock G."/>
            <person name="Sodergren E."/>
            <person name="Lobos E.A."/>
            <person name="Fulton L."/>
            <person name="Fulton R."/>
            <person name="Courtney L."/>
            <person name="Fronick C."/>
            <person name="O'Laughlin M."/>
            <person name="Godfrey J."/>
            <person name="Wilson R.M."/>
            <person name="Miner T."/>
            <person name="Farmer C."/>
            <person name="Delehaunty K."/>
            <person name="Cordes M."/>
            <person name="Minx P."/>
            <person name="Tomlinson C."/>
            <person name="Chen J."/>
            <person name="Wollam A."/>
            <person name="Pepin K.H."/>
            <person name="Bhonagiri V."/>
            <person name="Zhang X."/>
            <person name="Warren W."/>
            <person name="Mitreva M."/>
            <person name="Mardis E.R."/>
            <person name="Wilson R.K."/>
        </authorList>
    </citation>
    <scope>NUCLEOTIDE SEQUENCE [LARGE SCALE GENOMIC DNA]</scope>
    <source>
        <strain evidence="1 2">ATCC 29099</strain>
    </source>
</reference>
<dbReference type="eggNOG" id="ENOG5032SQ3">
    <property type="taxonomic scope" value="Bacteria"/>
</dbReference>
<proteinExistence type="predicted"/>
<name>U2QMN3_EUBRA</name>
<dbReference type="PANTHER" id="PTHR12993">
    <property type="entry name" value="N-ACETYLGLUCOSAMINYL-PHOSPHATIDYLINOSITOL DE-N-ACETYLASE-RELATED"/>
    <property type="match status" value="1"/>
</dbReference>
<dbReference type="HOGENOM" id="CLU_089976_0_0_9"/>
<dbReference type="Gene3D" id="3.40.50.10320">
    <property type="entry name" value="LmbE-like"/>
    <property type="match status" value="1"/>
</dbReference>
<dbReference type="Proteomes" id="UP000016608">
    <property type="component" value="Unassembled WGS sequence"/>
</dbReference>
<sequence>MRFFYQKQRKCTIMHMKNTKKKAFTGLLICIFLIAALFLGGKLLFYHVSDAENIWYFSGDTAQRIENIQMLPEHALDDYDSLMVVAHPDDETIWGGEHLLKGKYVVVCITNGNNRTRRKEFAAVMKQTDSIGLMLSFPDKTHGKRNNWESCREEIQQSIDTIVAQKDWATIATHNFKGEYGHIHHQMTSAITTAAAKKADLTDHLYYFGTYVKAKNMEKQKNQQYLTNPLTGDELEAKLCLTKFYASQHKVMEHLGHMLPYENWIPAS</sequence>
<dbReference type="EMBL" id="AWVJ01000171">
    <property type="protein sequence ID" value="ERK42573.1"/>
    <property type="molecule type" value="Genomic_DNA"/>
</dbReference>
<organism evidence="1 2">
    <name type="scientific">Eubacterium ramulus ATCC 29099</name>
    <dbReference type="NCBI Taxonomy" id="1256908"/>
    <lineage>
        <taxon>Bacteria</taxon>
        <taxon>Bacillati</taxon>
        <taxon>Bacillota</taxon>
        <taxon>Clostridia</taxon>
        <taxon>Eubacteriales</taxon>
        <taxon>Eubacteriaceae</taxon>
        <taxon>Eubacterium</taxon>
    </lineage>
</organism>
<accession>U2QMN3</accession>
<dbReference type="InterPro" id="IPR024078">
    <property type="entry name" value="LmbE-like_dom_sf"/>
</dbReference>
<dbReference type="AlphaFoldDB" id="U2QMN3"/>
<dbReference type="GO" id="GO:0016811">
    <property type="term" value="F:hydrolase activity, acting on carbon-nitrogen (but not peptide) bonds, in linear amides"/>
    <property type="evidence" value="ECO:0007669"/>
    <property type="project" value="TreeGrafter"/>
</dbReference>
<evidence type="ECO:0000313" key="1">
    <source>
        <dbReference type="EMBL" id="ERK42573.1"/>
    </source>
</evidence>
<protein>
    <submittedName>
        <fullName evidence="1">N-acetylglucosaminylphosphatidylinositol deacetylase</fullName>
    </submittedName>
</protein>
<dbReference type="SUPFAM" id="SSF102588">
    <property type="entry name" value="LmbE-like"/>
    <property type="match status" value="1"/>
</dbReference>